<evidence type="ECO:0000313" key="5">
    <source>
        <dbReference type="EMBL" id="KPL86096.1"/>
    </source>
</evidence>
<feature type="domain" description="WDR19 first beta-propeller" evidence="4">
    <location>
        <begin position="199"/>
        <end position="350"/>
    </location>
</feature>
<dbReference type="Proteomes" id="UP000050277">
    <property type="component" value="Unassembled WGS sequence"/>
</dbReference>
<dbReference type="InterPro" id="IPR015943">
    <property type="entry name" value="WD40/YVTN_repeat-like_dom_sf"/>
</dbReference>
<evidence type="ECO:0000313" key="6">
    <source>
        <dbReference type="Proteomes" id="UP000050277"/>
    </source>
</evidence>
<dbReference type="InterPro" id="IPR011047">
    <property type="entry name" value="Quinoprotein_ADH-like_sf"/>
</dbReference>
<dbReference type="AlphaFoldDB" id="A0A0P6Y2K4"/>
<dbReference type="Pfam" id="PF23389">
    <property type="entry name" value="Beta-prop_WDR19_1st"/>
    <property type="match status" value="1"/>
</dbReference>
<dbReference type="STRING" id="70996.SE18_14590"/>
<evidence type="ECO:0000259" key="4">
    <source>
        <dbReference type="Pfam" id="PF23389"/>
    </source>
</evidence>
<evidence type="ECO:0000256" key="3">
    <source>
        <dbReference type="PROSITE-ProRule" id="PRU00221"/>
    </source>
</evidence>
<feature type="repeat" description="WD" evidence="3">
    <location>
        <begin position="316"/>
        <end position="357"/>
    </location>
</feature>
<protein>
    <recommendedName>
        <fullName evidence="4">WDR19 first beta-propeller domain-containing protein</fullName>
    </recommendedName>
</protein>
<dbReference type="InterPro" id="IPR001680">
    <property type="entry name" value="WD40_rpt"/>
</dbReference>
<keyword evidence="1 3" id="KW-0853">WD repeat</keyword>
<proteinExistence type="predicted"/>
<dbReference type="PANTHER" id="PTHR19848:SF8">
    <property type="entry name" value="F-BOX AND WD REPEAT DOMAIN CONTAINING 7"/>
    <property type="match status" value="1"/>
</dbReference>
<keyword evidence="2" id="KW-0677">Repeat</keyword>
<dbReference type="PANTHER" id="PTHR19848">
    <property type="entry name" value="WD40 REPEAT PROTEIN"/>
    <property type="match status" value="1"/>
</dbReference>
<keyword evidence="6" id="KW-1185">Reference proteome</keyword>
<accession>A0A0P6Y2K4</accession>
<dbReference type="SUPFAM" id="SSF50998">
    <property type="entry name" value="Quinoprotein alcohol dehydrogenase-like"/>
    <property type="match status" value="1"/>
</dbReference>
<comment type="caution">
    <text evidence="5">The sequence shown here is derived from an EMBL/GenBank/DDBJ whole genome shotgun (WGS) entry which is preliminary data.</text>
</comment>
<reference evidence="5 6" key="1">
    <citation type="submission" date="2015-07" db="EMBL/GenBank/DDBJ databases">
        <title>Whole genome sequence of Herpetosiphon geysericola DSM 7119.</title>
        <authorList>
            <person name="Hemp J."/>
            <person name="Ward L.M."/>
            <person name="Pace L.A."/>
            <person name="Fischer W.W."/>
        </authorList>
    </citation>
    <scope>NUCLEOTIDE SEQUENCE [LARGE SCALE GENOMIC DNA]</scope>
    <source>
        <strain evidence="5 6">DSM 7119</strain>
    </source>
</reference>
<sequence>MRYVNPLQTISRVGCKRISSLLLVTIVGAFLTACSSSGGNPVPTIGINVAPGVNFRGDVVALQFQDNAQLLVGVGYDGAYRWNLATTAIEQSFAPKQLFFGLASAAPLVASTERKTITTWDASTGKQVAAWNAKPRHLDAQTNVFEVSALAITADQQTLIAAYNKGSMLQAWNLASGEATTTFGAPADTGSIVEIALSPDGQLLASNDFSGVVQVWEVASGQQVQAFKEARLKYQPGKLAWSHDGKWLAASSGDKNGGSVLVWDTNSWAIAATHTSAEQQFGGLAFHPRTNTLAIGTSSGLIELYDPASNQVTNTLKGHAERVTTLAWNADGSQLASGGKEPLVIIWDTTSLSEKQRLLLPATTVQ</sequence>
<dbReference type="Gene3D" id="2.130.10.10">
    <property type="entry name" value="YVTN repeat-like/Quinoprotein amine dehydrogenase"/>
    <property type="match status" value="2"/>
</dbReference>
<dbReference type="PROSITE" id="PS50082">
    <property type="entry name" value="WD_REPEATS_2"/>
    <property type="match status" value="2"/>
</dbReference>
<evidence type="ECO:0000256" key="2">
    <source>
        <dbReference type="ARBA" id="ARBA00022737"/>
    </source>
</evidence>
<organism evidence="5 6">
    <name type="scientific">Herpetosiphon geysericola</name>
    <dbReference type="NCBI Taxonomy" id="70996"/>
    <lineage>
        <taxon>Bacteria</taxon>
        <taxon>Bacillati</taxon>
        <taxon>Chloroflexota</taxon>
        <taxon>Chloroflexia</taxon>
        <taxon>Herpetosiphonales</taxon>
        <taxon>Herpetosiphonaceae</taxon>
        <taxon>Herpetosiphon</taxon>
    </lineage>
</organism>
<dbReference type="RefSeq" id="WP_054535191.1">
    <property type="nucleotide sequence ID" value="NZ_LGKP01000022.1"/>
</dbReference>
<dbReference type="OrthoDB" id="142730at2"/>
<dbReference type="PROSITE" id="PS51257">
    <property type="entry name" value="PROKAR_LIPOPROTEIN"/>
    <property type="match status" value="1"/>
</dbReference>
<feature type="repeat" description="WD" evidence="3">
    <location>
        <begin position="185"/>
        <end position="226"/>
    </location>
</feature>
<gene>
    <name evidence="5" type="ORF">SE18_14590</name>
</gene>
<name>A0A0P6Y2K4_9CHLR</name>
<evidence type="ECO:0000256" key="1">
    <source>
        <dbReference type="ARBA" id="ARBA00022574"/>
    </source>
</evidence>
<dbReference type="EMBL" id="LGKP01000022">
    <property type="protein sequence ID" value="KPL86096.1"/>
    <property type="molecule type" value="Genomic_DNA"/>
</dbReference>
<dbReference type="SMART" id="SM00320">
    <property type="entry name" value="WD40"/>
    <property type="match status" value="5"/>
</dbReference>
<dbReference type="PROSITE" id="PS50294">
    <property type="entry name" value="WD_REPEATS_REGION"/>
    <property type="match status" value="1"/>
</dbReference>
<dbReference type="InterPro" id="IPR057855">
    <property type="entry name" value="Beta-prop_WDR19_1st"/>
</dbReference>